<evidence type="ECO:0000313" key="2">
    <source>
        <dbReference type="EMBL" id="URN95694.1"/>
    </source>
</evidence>
<dbReference type="InterPro" id="IPR037523">
    <property type="entry name" value="VOC_core"/>
</dbReference>
<proteinExistence type="predicted"/>
<dbReference type="SUPFAM" id="SSF54593">
    <property type="entry name" value="Glyoxalase/Bleomycin resistance protein/Dihydroxybiphenyl dioxygenase"/>
    <property type="match status" value="1"/>
</dbReference>
<dbReference type="KEGG" id="plig:NAG76_05460"/>
<dbReference type="InterPro" id="IPR004360">
    <property type="entry name" value="Glyas_Fos-R_dOase_dom"/>
</dbReference>
<reference evidence="2" key="1">
    <citation type="submission" date="2022-05" db="EMBL/GenBank/DDBJ databases">
        <title>Novel bacterial taxa in a minimal lignocellulolytic consortium and its capacity to transform plastics disclosed by genome-resolved metagenomics.</title>
        <authorList>
            <person name="Rodriguez C.A.D."/>
            <person name="Diaz-Garcia L."/>
            <person name="Herrera K."/>
            <person name="Tarazona N.A."/>
            <person name="Sproer C."/>
            <person name="Overmann J."/>
            <person name="Jimenez D.J."/>
        </authorList>
    </citation>
    <scope>NUCLEOTIDE SEQUENCE</scope>
    <source>
        <strain evidence="2">MAG5</strain>
    </source>
</reference>
<dbReference type="AlphaFoldDB" id="A0A9J6ZHS2"/>
<dbReference type="Proteomes" id="UP001056756">
    <property type="component" value="Chromosome"/>
</dbReference>
<evidence type="ECO:0000313" key="3">
    <source>
        <dbReference type="Proteomes" id="UP001056756"/>
    </source>
</evidence>
<protein>
    <submittedName>
        <fullName evidence="2">VOC family protein</fullName>
    </submittedName>
</protein>
<feature type="domain" description="VOC" evidence="1">
    <location>
        <begin position="4"/>
        <end position="125"/>
    </location>
</feature>
<accession>A0A9J6ZHS2</accession>
<gene>
    <name evidence="2" type="ORF">NAG76_05460</name>
</gene>
<dbReference type="EMBL" id="CP097899">
    <property type="protein sequence ID" value="URN95694.1"/>
    <property type="molecule type" value="Genomic_DNA"/>
</dbReference>
<sequence>MISKLGQVMIYVNDQDESVKFWTEQVGFVVVSEADNGQGMKWIEIAPSLQAGTSLVLHNKALVAEMQPDMNLGTPSLMFFASELEQLYTSFKEKGITVGDLVTMPGGKVFNFADKENNYFAIMEQQ</sequence>
<organism evidence="2 3">
    <name type="scientific">Candidatus Pristimantibacillus lignocellulolyticus</name>
    <dbReference type="NCBI Taxonomy" id="2994561"/>
    <lineage>
        <taxon>Bacteria</taxon>
        <taxon>Bacillati</taxon>
        <taxon>Bacillota</taxon>
        <taxon>Bacilli</taxon>
        <taxon>Bacillales</taxon>
        <taxon>Paenibacillaceae</taxon>
        <taxon>Candidatus Pristimantibacillus</taxon>
    </lineage>
</organism>
<dbReference type="Pfam" id="PF00903">
    <property type="entry name" value="Glyoxalase"/>
    <property type="match status" value="1"/>
</dbReference>
<dbReference type="PANTHER" id="PTHR36437:SF2">
    <property type="entry name" value="GLYOXALASE_BLEOMYCIN RESISTANCE PROTEIN_DIOXYGENASE"/>
    <property type="match status" value="1"/>
</dbReference>
<name>A0A9J6ZHS2_9BACL</name>
<dbReference type="Gene3D" id="3.10.180.10">
    <property type="entry name" value="2,3-Dihydroxybiphenyl 1,2-Dioxygenase, domain 1"/>
    <property type="match status" value="1"/>
</dbReference>
<dbReference type="InterPro" id="IPR029068">
    <property type="entry name" value="Glyas_Bleomycin-R_OHBP_Dase"/>
</dbReference>
<evidence type="ECO:0000259" key="1">
    <source>
        <dbReference type="PROSITE" id="PS51819"/>
    </source>
</evidence>
<dbReference type="PROSITE" id="PS51819">
    <property type="entry name" value="VOC"/>
    <property type="match status" value="1"/>
</dbReference>
<dbReference type="PANTHER" id="PTHR36437">
    <property type="entry name" value="GLYOXALASE/BLEOMYCIN RESISTANCE PROTEIN/DIOXYGENASE"/>
    <property type="match status" value="1"/>
</dbReference>
<dbReference type="CDD" id="cd07263">
    <property type="entry name" value="VOC_like"/>
    <property type="match status" value="1"/>
</dbReference>